<keyword evidence="4" id="KW-1185">Reference proteome</keyword>
<dbReference type="CDD" id="cd19081">
    <property type="entry name" value="AKR_AKR9C1"/>
    <property type="match status" value="1"/>
</dbReference>
<dbReference type="PATRIC" id="fig|336566.3.peg.1723"/>
<dbReference type="RefSeq" id="WP_057638451.1">
    <property type="nucleotide sequence ID" value="NZ_LDJM01000029.1"/>
</dbReference>
<name>A0A0R0DCD7_9GAMM</name>
<evidence type="ECO:0000256" key="1">
    <source>
        <dbReference type="ARBA" id="ARBA00023002"/>
    </source>
</evidence>
<gene>
    <name evidence="3" type="ORF">ABB30_11500</name>
</gene>
<evidence type="ECO:0000259" key="2">
    <source>
        <dbReference type="Pfam" id="PF00248"/>
    </source>
</evidence>
<proteinExistence type="predicted"/>
<dbReference type="STRING" id="336566.ABB30_11500"/>
<feature type="domain" description="NADP-dependent oxidoreductase" evidence="2">
    <location>
        <begin position="16"/>
        <end position="314"/>
    </location>
</feature>
<dbReference type="PANTHER" id="PTHR43364:SF6">
    <property type="entry name" value="OXIDOREDUCTASE-RELATED"/>
    <property type="match status" value="1"/>
</dbReference>
<dbReference type="Pfam" id="PF00248">
    <property type="entry name" value="Aldo_ket_red"/>
    <property type="match status" value="1"/>
</dbReference>
<evidence type="ECO:0000313" key="3">
    <source>
        <dbReference type="EMBL" id="KRG75598.1"/>
    </source>
</evidence>
<dbReference type="SUPFAM" id="SSF51430">
    <property type="entry name" value="NAD(P)-linked oxidoreductase"/>
    <property type="match status" value="1"/>
</dbReference>
<comment type="caution">
    <text evidence="3">The sequence shown here is derived from an EMBL/GenBank/DDBJ whole genome shotgun (WGS) entry which is preliminary data.</text>
</comment>
<dbReference type="GO" id="GO:0005829">
    <property type="term" value="C:cytosol"/>
    <property type="evidence" value="ECO:0007669"/>
    <property type="project" value="TreeGrafter"/>
</dbReference>
<dbReference type="Gene3D" id="3.20.20.100">
    <property type="entry name" value="NADP-dependent oxidoreductase domain"/>
    <property type="match status" value="1"/>
</dbReference>
<evidence type="ECO:0000313" key="4">
    <source>
        <dbReference type="Proteomes" id="UP000050956"/>
    </source>
</evidence>
<dbReference type="PANTHER" id="PTHR43364">
    <property type="entry name" value="NADH-SPECIFIC METHYLGLYOXAL REDUCTASE-RELATED"/>
    <property type="match status" value="1"/>
</dbReference>
<dbReference type="EMBL" id="LDJM01000029">
    <property type="protein sequence ID" value="KRG75598.1"/>
    <property type="molecule type" value="Genomic_DNA"/>
</dbReference>
<dbReference type="AlphaFoldDB" id="A0A0R0DCD7"/>
<dbReference type="FunFam" id="3.20.20.100:FF:000004">
    <property type="entry name" value="Oxidoreductase, aldo/keto reductase"/>
    <property type="match status" value="1"/>
</dbReference>
<keyword evidence="1" id="KW-0560">Oxidoreductase</keyword>
<reference evidence="3 4" key="1">
    <citation type="submission" date="2015-05" db="EMBL/GenBank/DDBJ databases">
        <title>Genome sequencing and analysis of members of genus Stenotrophomonas.</title>
        <authorList>
            <person name="Patil P.P."/>
            <person name="Midha S."/>
            <person name="Patil P.B."/>
        </authorList>
    </citation>
    <scope>NUCLEOTIDE SEQUENCE [LARGE SCALE GENOMIC DNA]</scope>
    <source>
        <strain evidence="3 4">DSM 24757</strain>
    </source>
</reference>
<protein>
    <submittedName>
        <fullName evidence="3">Alcohol dehydrogenase</fullName>
    </submittedName>
</protein>
<dbReference type="OrthoDB" id="9772407at2"/>
<dbReference type="InterPro" id="IPR050523">
    <property type="entry name" value="AKR_Detox_Biosynth"/>
</dbReference>
<dbReference type="InterPro" id="IPR036812">
    <property type="entry name" value="NAD(P)_OxRdtase_dom_sf"/>
</dbReference>
<accession>A0A0R0DCD7</accession>
<dbReference type="GO" id="GO:0016491">
    <property type="term" value="F:oxidoreductase activity"/>
    <property type="evidence" value="ECO:0007669"/>
    <property type="project" value="UniProtKB-KW"/>
</dbReference>
<sequence>MVATRELGRSGIHAAPLAFGGNVFGWSVDERNTFALLDAFVDAGFNLIDTADVYSAWAPGNAGGESETLIGRWLKASGKRNKVLIATKVAKWGEHPGLSADNINAALEGSLRRLQTDVIDLYQAHEEDPAEPLEASLGAFARLVEQGKVRAIGASNFSPGALRQALKISADYHLPRFETLQPLYNLCDRAVYEQELAAIAGEHQLGVLPYYALASGFLTGKYRSASDAAQSSARGVGVVARYLNPRGLRILQALDDVAAGHNAKPAQVALAWLMAQPTVSAPIASATSVEQLQQLLAAARLQLSAAELAQLDAASAEHHTLQAEAG</sequence>
<dbReference type="InterPro" id="IPR023210">
    <property type="entry name" value="NADP_OxRdtase_dom"/>
</dbReference>
<organism evidence="3 4">
    <name type="scientific">Stenotrophomonas ginsengisoli</name>
    <dbReference type="NCBI Taxonomy" id="336566"/>
    <lineage>
        <taxon>Bacteria</taxon>
        <taxon>Pseudomonadati</taxon>
        <taxon>Pseudomonadota</taxon>
        <taxon>Gammaproteobacteria</taxon>
        <taxon>Lysobacterales</taxon>
        <taxon>Lysobacteraceae</taxon>
        <taxon>Stenotrophomonas</taxon>
    </lineage>
</organism>
<dbReference type="Proteomes" id="UP000050956">
    <property type="component" value="Unassembled WGS sequence"/>
</dbReference>